<evidence type="ECO:0000256" key="7">
    <source>
        <dbReference type="RuleBase" id="RU367025"/>
    </source>
</evidence>
<comment type="function">
    <text evidence="7">Required for pre-mRNA splicing.</text>
</comment>
<proteinExistence type="inferred from homology"/>
<dbReference type="PANTHER" id="PTHR23142">
    <property type="entry name" value="PRE-MRNA-SPLICING FACTOR 38A-RELATED"/>
    <property type="match status" value="1"/>
</dbReference>
<dbReference type="Proteomes" id="UP000662931">
    <property type="component" value="Chromosome 3"/>
</dbReference>
<reference evidence="8" key="1">
    <citation type="submission" date="2020-10" db="EMBL/GenBank/DDBJ databases">
        <authorList>
            <person name="Roach M.J.R."/>
        </authorList>
    </citation>
    <scope>NUCLEOTIDE SEQUENCE</scope>
    <source>
        <strain evidence="8">CBS 1945</strain>
    </source>
</reference>
<evidence type="ECO:0000256" key="3">
    <source>
        <dbReference type="ARBA" id="ARBA00022664"/>
    </source>
</evidence>
<gene>
    <name evidence="8" type="ORF">FOA43_002703</name>
</gene>
<comment type="subcellular location">
    <subcellularLocation>
        <location evidence="1 7">Nucleus</location>
    </subcellularLocation>
</comment>
<keyword evidence="6 7" id="KW-0539">Nucleus</keyword>
<organism evidence="8 9">
    <name type="scientific">Eeniella nana</name>
    <name type="common">Yeast</name>
    <name type="synonym">Brettanomyces nanus</name>
    <dbReference type="NCBI Taxonomy" id="13502"/>
    <lineage>
        <taxon>Eukaryota</taxon>
        <taxon>Fungi</taxon>
        <taxon>Dikarya</taxon>
        <taxon>Ascomycota</taxon>
        <taxon>Saccharomycotina</taxon>
        <taxon>Pichiomycetes</taxon>
        <taxon>Pichiales</taxon>
        <taxon>Pichiaceae</taxon>
        <taxon>Brettanomyces</taxon>
    </lineage>
</organism>
<dbReference type="GeneID" id="62196104"/>
<dbReference type="AlphaFoldDB" id="A0A875RPQ7"/>
<protein>
    <recommendedName>
        <fullName evidence="7">Pre-mRNA-splicing factor 38</fullName>
    </recommendedName>
</protein>
<accession>A0A875RPQ7</accession>
<dbReference type="OrthoDB" id="190958at2759"/>
<evidence type="ECO:0000256" key="6">
    <source>
        <dbReference type="ARBA" id="ARBA00023242"/>
    </source>
</evidence>
<name>A0A875RPQ7_EENNA</name>
<dbReference type="Pfam" id="PF03371">
    <property type="entry name" value="PRP38"/>
    <property type="match status" value="1"/>
</dbReference>
<evidence type="ECO:0000256" key="4">
    <source>
        <dbReference type="ARBA" id="ARBA00022728"/>
    </source>
</evidence>
<dbReference type="GO" id="GO:0005681">
    <property type="term" value="C:spliceosomal complex"/>
    <property type="evidence" value="ECO:0007669"/>
    <property type="project" value="UniProtKB-KW"/>
</dbReference>
<sequence>MNIITDRGLAQNTQKLHGVNPVLLIEKILRERILDSLYWQKDCVPLNILTLLDETVLHVHLLGTYSNTGRTRPTRFICITLKLLQLQPRDDIVDYLTVQADFKYLTALSALYIRLTRPSVQIYEKLEPLLNDRRKINYYYDNEARVMHMDEYIDGLLTQNKFCDLILPRLISRDQLEDQELLEPRQSLMQSVFDEEVQREEEKTV</sequence>
<dbReference type="InterPro" id="IPR005037">
    <property type="entry name" value="PRP38"/>
</dbReference>
<comment type="similarity">
    <text evidence="2 7">Belongs to the PRP38 family.</text>
</comment>
<dbReference type="EMBL" id="CP064814">
    <property type="protein sequence ID" value="QPG75350.1"/>
    <property type="molecule type" value="Genomic_DNA"/>
</dbReference>
<evidence type="ECO:0000256" key="2">
    <source>
        <dbReference type="ARBA" id="ARBA00006164"/>
    </source>
</evidence>
<evidence type="ECO:0000313" key="9">
    <source>
        <dbReference type="Proteomes" id="UP000662931"/>
    </source>
</evidence>
<keyword evidence="9" id="KW-1185">Reference proteome</keyword>
<keyword evidence="3 7" id="KW-0507">mRNA processing</keyword>
<dbReference type="GO" id="GO:0000398">
    <property type="term" value="P:mRNA splicing, via spliceosome"/>
    <property type="evidence" value="ECO:0007669"/>
    <property type="project" value="UniProtKB-UniRule"/>
</dbReference>
<evidence type="ECO:0000256" key="1">
    <source>
        <dbReference type="ARBA" id="ARBA00004123"/>
    </source>
</evidence>
<dbReference type="KEGG" id="bnn:FOA43_002703"/>
<dbReference type="RefSeq" id="XP_038778915.1">
    <property type="nucleotide sequence ID" value="XM_038922987.1"/>
</dbReference>
<evidence type="ECO:0000256" key="5">
    <source>
        <dbReference type="ARBA" id="ARBA00023187"/>
    </source>
</evidence>
<keyword evidence="4 7" id="KW-0747">Spliceosome</keyword>
<keyword evidence="5 7" id="KW-0508">mRNA splicing</keyword>
<evidence type="ECO:0000313" key="8">
    <source>
        <dbReference type="EMBL" id="QPG75350.1"/>
    </source>
</evidence>